<dbReference type="KEGG" id="cps:CPS_2447"/>
<name>Q481V5_COLP3</name>
<dbReference type="AlphaFoldDB" id="Q481V5"/>
<sequence>MMVSILITVKLMKFVTMRSVCFYQTQKNKNSLALINITNKAESLATIAPSIASATSFN</sequence>
<evidence type="ECO:0000313" key="2">
    <source>
        <dbReference type="Proteomes" id="UP000000547"/>
    </source>
</evidence>
<proteinExistence type="predicted"/>
<accession>Q481V5</accession>
<gene>
    <name evidence="1" type="ordered locus">CPS_2447</name>
</gene>
<dbReference type="Proteomes" id="UP000000547">
    <property type="component" value="Chromosome"/>
</dbReference>
<organism evidence="1 2">
    <name type="scientific">Colwellia psychrerythraea (strain 34H / ATCC BAA-681)</name>
    <name type="common">Vibrio psychroerythus</name>
    <dbReference type="NCBI Taxonomy" id="167879"/>
    <lineage>
        <taxon>Bacteria</taxon>
        <taxon>Pseudomonadati</taxon>
        <taxon>Pseudomonadota</taxon>
        <taxon>Gammaproteobacteria</taxon>
        <taxon>Alteromonadales</taxon>
        <taxon>Colwelliaceae</taxon>
        <taxon>Colwellia</taxon>
    </lineage>
</organism>
<evidence type="ECO:0000313" key="1">
    <source>
        <dbReference type="EMBL" id="AAZ25077.1"/>
    </source>
</evidence>
<reference evidence="1" key="1">
    <citation type="journal article" date="2005" name="Proc. Natl. Acad. Sci. U.S.A.">
        <title>The psychrophilic lifestyle as revealed by the genome sequence of Colwellia psychrerythraea 34H through genomic and proteomic analyses.</title>
        <authorList>
            <person name="Methe B.A."/>
            <person name="Nelson K.E."/>
            <person name="Deming J.W."/>
            <person name="Momen B."/>
            <person name="Melamud E."/>
            <person name="Zhang X."/>
            <person name="Moult J."/>
            <person name="Madupu R."/>
            <person name="Nelson W.C."/>
            <person name="Dodson R.J."/>
            <person name="Brinkac L.M."/>
            <person name="Daugherty S.C."/>
            <person name="Durkin A.S."/>
            <person name="DeBoy R.T."/>
            <person name="Kolonay J.F."/>
            <person name="Sullivan S.A."/>
            <person name="Zhou L."/>
            <person name="Davidsen T.M."/>
            <person name="Wu M."/>
            <person name="Huston A.L."/>
            <person name="Lewis M."/>
            <person name="Weaver B."/>
            <person name="Weidman J.F."/>
            <person name="Khouri H."/>
            <person name="Utterback T.R."/>
            <person name="Feldblyum T.V."/>
            <person name="Fraser C.M."/>
        </authorList>
    </citation>
    <scope>NUCLEOTIDE SEQUENCE [LARGE SCALE GENOMIC DNA]</scope>
    <source>
        <strain evidence="1">34H</strain>
    </source>
</reference>
<dbReference type="EMBL" id="CP000083">
    <property type="protein sequence ID" value="AAZ25077.1"/>
    <property type="molecule type" value="Genomic_DNA"/>
</dbReference>
<protein>
    <submittedName>
        <fullName evidence="1">Uncharacterized protein</fullName>
    </submittedName>
</protein>
<dbReference type="HOGENOM" id="CLU_2971636_0_0_6"/>